<dbReference type="EMBL" id="JADCLJ010000022">
    <property type="protein sequence ID" value="MBE4909389.1"/>
    <property type="molecule type" value="Genomic_DNA"/>
</dbReference>
<reference evidence="1 2" key="1">
    <citation type="submission" date="2020-10" db="EMBL/GenBank/DDBJ databases">
        <title>Bacillus sp. HD4P25, an endophyte from a halophyte.</title>
        <authorList>
            <person name="Sun J.-Q."/>
        </authorList>
    </citation>
    <scope>NUCLEOTIDE SEQUENCE [LARGE SCALE GENOMIC DNA]</scope>
    <source>
        <strain evidence="1 2">YIM 93174</strain>
    </source>
</reference>
<protein>
    <submittedName>
        <fullName evidence="1">Uncharacterized protein</fullName>
    </submittedName>
</protein>
<evidence type="ECO:0000313" key="1">
    <source>
        <dbReference type="EMBL" id="MBE4909389.1"/>
    </source>
</evidence>
<gene>
    <name evidence="1" type="ORF">IMZ08_15160</name>
</gene>
<keyword evidence="2" id="KW-1185">Reference proteome</keyword>
<comment type="caution">
    <text evidence="1">The sequence shown here is derived from an EMBL/GenBank/DDBJ whole genome shotgun (WGS) entry which is preliminary data.</text>
</comment>
<accession>A0ABR9QMJ0</accession>
<sequence>MKKKLGTKNKRNRGLLYSMLAIGAGAAVYGLTKTMVTKNIENNPDPNYEPDNPEIFNYYY</sequence>
<evidence type="ECO:0000313" key="2">
    <source>
        <dbReference type="Proteomes" id="UP001516662"/>
    </source>
</evidence>
<name>A0ABR9QMJ0_9BACI</name>
<organism evidence="1 2">
    <name type="scientific">Litchfieldia luteola</name>
    <dbReference type="NCBI Taxonomy" id="682179"/>
    <lineage>
        <taxon>Bacteria</taxon>
        <taxon>Bacillati</taxon>
        <taxon>Bacillota</taxon>
        <taxon>Bacilli</taxon>
        <taxon>Bacillales</taxon>
        <taxon>Bacillaceae</taxon>
        <taxon>Litchfieldia</taxon>
    </lineage>
</organism>
<dbReference type="Proteomes" id="UP001516662">
    <property type="component" value="Unassembled WGS sequence"/>
</dbReference>
<proteinExistence type="predicted"/>
<dbReference type="RefSeq" id="WP_193537972.1">
    <property type="nucleotide sequence ID" value="NZ_JADCLJ010000022.1"/>
</dbReference>